<keyword evidence="2" id="KW-1185">Reference proteome</keyword>
<gene>
    <name evidence="1" type="ORF">H9632_07475</name>
</gene>
<accession>A0ABR8XLU6</accession>
<reference evidence="1 2" key="1">
    <citation type="submission" date="2020-08" db="EMBL/GenBank/DDBJ databases">
        <title>A Genomic Blueprint of the Chicken Gut Microbiome.</title>
        <authorList>
            <person name="Gilroy R."/>
            <person name="Ravi A."/>
            <person name="Getino M."/>
            <person name="Pursley I."/>
            <person name="Horton D.L."/>
            <person name="Alikhan N.-F."/>
            <person name="Baker D."/>
            <person name="Gharbi K."/>
            <person name="Hall N."/>
            <person name="Watson M."/>
            <person name="Adriaenssens E.M."/>
            <person name="Foster-Nyarko E."/>
            <person name="Jarju S."/>
            <person name="Secka A."/>
            <person name="Antonio M."/>
            <person name="Oren A."/>
            <person name="Chaudhuri R."/>
            <person name="La Ragione R.M."/>
            <person name="Hildebrand F."/>
            <person name="Pallen M.J."/>
        </authorList>
    </citation>
    <scope>NUCLEOTIDE SEQUENCE [LARGE SCALE GENOMIC DNA]</scope>
    <source>
        <strain evidence="1 2">Sa1YVA6</strain>
    </source>
</reference>
<sequence>MRLVLKDKNMSIKYNQIKNTYQISIGFQKFTNQLKGLSKSNIFFSTYKQNVTVDGFIALSDSLYIRILIIHKLGSIAKVDKDISNRNLVKIKIDAQKKNIIISIFPEIFKELSLEYFESKVNFKSTLLNNFYMDLSLASSQEIIMERWDKVSTPNKNALNKDLKVSDINRFSNSQNTDGNRKKNEFLTDSFLY</sequence>
<protein>
    <submittedName>
        <fullName evidence="1">Uncharacterized protein</fullName>
    </submittedName>
</protein>
<dbReference type="EMBL" id="JACSPW010000005">
    <property type="protein sequence ID" value="MBD8032905.1"/>
    <property type="molecule type" value="Genomic_DNA"/>
</dbReference>
<evidence type="ECO:0000313" key="1">
    <source>
        <dbReference type="EMBL" id="MBD8032905.1"/>
    </source>
</evidence>
<comment type="caution">
    <text evidence="1">The sequence shown here is derived from an EMBL/GenBank/DDBJ whole genome shotgun (WGS) entry which is preliminary data.</text>
</comment>
<dbReference type="RefSeq" id="WP_191703486.1">
    <property type="nucleotide sequence ID" value="NZ_JACSPW010000005.1"/>
</dbReference>
<proteinExistence type="predicted"/>
<organism evidence="1 2">
    <name type="scientific">Solibacillus merdavium</name>
    <dbReference type="NCBI Taxonomy" id="2762218"/>
    <lineage>
        <taxon>Bacteria</taxon>
        <taxon>Bacillati</taxon>
        <taxon>Bacillota</taxon>
        <taxon>Bacilli</taxon>
        <taxon>Bacillales</taxon>
        <taxon>Caryophanaceae</taxon>
        <taxon>Solibacillus</taxon>
    </lineage>
</organism>
<evidence type="ECO:0000313" key="2">
    <source>
        <dbReference type="Proteomes" id="UP000600565"/>
    </source>
</evidence>
<dbReference type="Proteomes" id="UP000600565">
    <property type="component" value="Unassembled WGS sequence"/>
</dbReference>
<name>A0ABR8XLU6_9BACL</name>